<dbReference type="PANTHER" id="PTHR30580:SF0">
    <property type="entry name" value="PRIMOSOMAL PROTEIN N"/>
    <property type="match status" value="1"/>
</dbReference>
<keyword evidence="8 12" id="KW-0067">ATP-binding</keyword>
<dbReference type="KEGG" id="tro:trd_1613"/>
<dbReference type="Pfam" id="PF00270">
    <property type="entry name" value="DEAD"/>
    <property type="match status" value="1"/>
</dbReference>
<keyword evidence="5 12" id="KW-0378">Hydrolase</keyword>
<feature type="binding site" evidence="12">
    <location>
        <position position="528"/>
    </location>
    <ligand>
        <name>Zn(2+)</name>
        <dbReference type="ChEBI" id="CHEBI:29105"/>
        <label>1</label>
    </ligand>
</feature>
<keyword evidence="1 12" id="KW-0639">Primosome</keyword>
<dbReference type="InterPro" id="IPR005259">
    <property type="entry name" value="PriA"/>
</dbReference>
<feature type="binding site" evidence="12">
    <location>
        <position position="552"/>
    </location>
    <ligand>
        <name>Zn(2+)</name>
        <dbReference type="ChEBI" id="CHEBI:29105"/>
        <label>2</label>
    </ligand>
</feature>
<dbReference type="SUPFAM" id="SSF52540">
    <property type="entry name" value="P-loop containing nucleoside triphosphate hydrolases"/>
    <property type="match status" value="2"/>
</dbReference>
<keyword evidence="4 12" id="KW-0547">Nucleotide-binding</keyword>
<protein>
    <recommendedName>
        <fullName evidence="12">Replication restart protein PriA</fullName>
    </recommendedName>
    <alternativeName>
        <fullName evidence="12">ATP-dependent DNA helicase PriA</fullName>
        <ecNumber evidence="12">5.6.2.4</ecNumber>
    </alternativeName>
    <alternativeName>
        <fullName evidence="12">DNA 3'-5' helicase PriA</fullName>
    </alternativeName>
</protein>
<dbReference type="Pfam" id="PF17764">
    <property type="entry name" value="PriA_3primeBD"/>
    <property type="match status" value="1"/>
</dbReference>
<name>B9L0C0_THERP</name>
<dbReference type="GO" id="GO:0008270">
    <property type="term" value="F:zinc ion binding"/>
    <property type="evidence" value="ECO:0007669"/>
    <property type="project" value="UniProtKB-UniRule"/>
</dbReference>
<evidence type="ECO:0000256" key="9">
    <source>
        <dbReference type="ARBA" id="ARBA00023125"/>
    </source>
</evidence>
<evidence type="ECO:0000259" key="13">
    <source>
        <dbReference type="PROSITE" id="PS51192"/>
    </source>
</evidence>
<evidence type="ECO:0000256" key="8">
    <source>
        <dbReference type="ARBA" id="ARBA00022840"/>
    </source>
</evidence>
<dbReference type="EMBL" id="CP001275">
    <property type="protein sequence ID" value="ACM05571.1"/>
    <property type="molecule type" value="Genomic_DNA"/>
</dbReference>
<dbReference type="NCBIfam" id="TIGR00595">
    <property type="entry name" value="priA"/>
    <property type="match status" value="1"/>
</dbReference>
<dbReference type="eggNOG" id="COG1198">
    <property type="taxonomic scope" value="Bacteria"/>
</dbReference>
<evidence type="ECO:0000256" key="7">
    <source>
        <dbReference type="ARBA" id="ARBA00022833"/>
    </source>
</evidence>
<dbReference type="PANTHER" id="PTHR30580">
    <property type="entry name" value="PRIMOSOMAL PROTEIN N"/>
    <property type="match status" value="1"/>
</dbReference>
<dbReference type="CDD" id="cd18804">
    <property type="entry name" value="SF2_C_priA"/>
    <property type="match status" value="1"/>
</dbReference>
<dbReference type="InterPro" id="IPR040498">
    <property type="entry name" value="PriA_CRR"/>
</dbReference>
<evidence type="ECO:0000256" key="4">
    <source>
        <dbReference type="ARBA" id="ARBA00022741"/>
    </source>
</evidence>
<comment type="catalytic activity">
    <reaction evidence="12">
        <text>Couples ATP hydrolysis with the unwinding of duplex DNA by translocating in the 3'-5' direction.</text>
        <dbReference type="EC" id="5.6.2.4"/>
    </reaction>
</comment>
<dbReference type="PROSITE" id="PS51192">
    <property type="entry name" value="HELICASE_ATP_BIND_1"/>
    <property type="match status" value="1"/>
</dbReference>
<evidence type="ECO:0000313" key="15">
    <source>
        <dbReference type="Proteomes" id="UP000000447"/>
    </source>
</evidence>
<dbReference type="HAMAP" id="MF_00983">
    <property type="entry name" value="PriA"/>
    <property type="match status" value="1"/>
</dbReference>
<dbReference type="SMART" id="SM00490">
    <property type="entry name" value="HELICc"/>
    <property type="match status" value="1"/>
</dbReference>
<dbReference type="OrthoDB" id="9759544at2"/>
<dbReference type="GO" id="GO:0006269">
    <property type="term" value="P:DNA replication, synthesis of primer"/>
    <property type="evidence" value="ECO:0007669"/>
    <property type="project" value="UniProtKB-KW"/>
</dbReference>
<dbReference type="AlphaFoldDB" id="B9L0C0"/>
<keyword evidence="3 12" id="KW-0479">Metal-binding</keyword>
<dbReference type="GO" id="GO:0006302">
    <property type="term" value="P:double-strand break repair"/>
    <property type="evidence" value="ECO:0007669"/>
    <property type="project" value="InterPro"/>
</dbReference>
<dbReference type="EC" id="5.6.2.4" evidence="12"/>
<dbReference type="GO" id="GO:0006270">
    <property type="term" value="P:DNA replication initiation"/>
    <property type="evidence" value="ECO:0007669"/>
    <property type="project" value="TreeGrafter"/>
</dbReference>
<comment type="similarity">
    <text evidence="12">Belongs to the helicase family. PriA subfamily.</text>
</comment>
<comment type="cofactor">
    <cofactor evidence="12">
        <name>Zn(2+)</name>
        <dbReference type="ChEBI" id="CHEBI:29105"/>
    </cofactor>
    <text evidence="12">Binds 2 zinc ions per subunit.</text>
</comment>
<evidence type="ECO:0000256" key="1">
    <source>
        <dbReference type="ARBA" id="ARBA00022515"/>
    </source>
</evidence>
<reference evidence="14 15" key="1">
    <citation type="journal article" date="2009" name="PLoS ONE">
        <title>Complete genome sequence of the aerobic CO-oxidizing thermophile Thermomicrobium roseum.</title>
        <authorList>
            <person name="Wu D."/>
            <person name="Raymond J."/>
            <person name="Wu M."/>
            <person name="Chatterji S."/>
            <person name="Ren Q."/>
            <person name="Graham J.E."/>
            <person name="Bryant D.A."/>
            <person name="Robb F."/>
            <person name="Colman A."/>
            <person name="Tallon L.J."/>
            <person name="Badger J.H."/>
            <person name="Madupu R."/>
            <person name="Ward N.L."/>
            <person name="Eisen J.A."/>
        </authorList>
    </citation>
    <scope>NUCLEOTIDE SEQUENCE [LARGE SCALE GENOMIC DNA]</scope>
    <source>
        <strain evidence="15">ATCC 27502 / DSM 5159 / P-2</strain>
    </source>
</reference>
<organism evidence="14 15">
    <name type="scientific">Thermomicrobium roseum (strain ATCC 27502 / DSM 5159 / P-2)</name>
    <dbReference type="NCBI Taxonomy" id="309801"/>
    <lineage>
        <taxon>Bacteria</taxon>
        <taxon>Pseudomonadati</taxon>
        <taxon>Thermomicrobiota</taxon>
        <taxon>Thermomicrobia</taxon>
        <taxon>Thermomicrobiales</taxon>
        <taxon>Thermomicrobiaceae</taxon>
        <taxon>Thermomicrobium</taxon>
    </lineage>
</organism>
<dbReference type="HOGENOM" id="CLU_013353_3_0_0"/>
<feature type="binding site" evidence="12">
    <location>
        <position position="534"/>
    </location>
    <ligand>
        <name>Zn(2+)</name>
        <dbReference type="ChEBI" id="CHEBI:29105"/>
        <label>2</label>
    </ligand>
</feature>
<dbReference type="FunFam" id="3.40.50.300:FF:000489">
    <property type="entry name" value="Primosome assembly protein PriA"/>
    <property type="match status" value="1"/>
</dbReference>
<dbReference type="RefSeq" id="WP_015922558.1">
    <property type="nucleotide sequence ID" value="NC_011959.1"/>
</dbReference>
<keyword evidence="6 12" id="KW-0347">Helicase</keyword>
<comment type="catalytic activity">
    <reaction evidence="11 12">
        <text>ATP + H2O = ADP + phosphate + H(+)</text>
        <dbReference type="Rhea" id="RHEA:13065"/>
        <dbReference type="ChEBI" id="CHEBI:15377"/>
        <dbReference type="ChEBI" id="CHEBI:15378"/>
        <dbReference type="ChEBI" id="CHEBI:30616"/>
        <dbReference type="ChEBI" id="CHEBI:43474"/>
        <dbReference type="ChEBI" id="CHEBI:456216"/>
        <dbReference type="EC" id="5.6.2.4"/>
    </reaction>
</comment>
<sequence>MTQPRYADIVLELEPGERRPLLTYGVPAELADRIRLYQAVWVPLRDEVRLGVVASLHEEAPAFAVRPVVGVVEPEFVLTPEQWALAEWLVEETLCTLWEAVALFLPPRLAQRVEVLLRPTGAVPTGRLSPVQRRLLDLLAQRGPLTLEQAQRALGRSLTTALERAVSTGLIERLPIVRPIQRVVSEQFLRPRLDSDPPTDAAQGRAYEIIRRWYEEHDGALLPRRFLHRLGLSPATVQMLVQRGLVEVVELPRGGLPTVQGGPDRPLTLTPEQQQAWEAIRSMFDQDPPRPLLLHGVTGSGKTELYLRAIGECLRRGRQAIVLVPEIALATQVVQRVAARFPGRTVLVHSGLRESERSAVWEAIHQGQAAVVVGPRSALFVPLRSIGLIVIDEEHEAAYKQQEPPPRYHARAVAQRLAELHRAVLLLGSATPDVTTAYAAATSQLAVARLRQRVGPLVVGERGEVARARLQLPRVEVVDMRLEHQLGHAGLFSRALHEAIAAALQRGQQVLLLINRRGSATLVQCRSCGHVEVCPLCDVPLVYHADRRQLICHRCDLRRLPSTTCPTCGRPALSYYGAGTQRVEREVQQRFPQARVLRWDRDVVQRGNDPRSLLQRVLRREVDVIVGTQMVAKGLDFPAVTTVGIVHADTGIYLPDYRAAERTFQLLTQVAGRAGRHLPGGLVVIQTYTPEHYAIRAASRQDYDAFYQEELAFRQRHGYPPFRRLVRLVVRHRDELAGRLASEEMAERLREKARELSARDVEVLGPTPAFVSRIRGLYQWQLLVRGADGPRVVAAIPVHGGWIVDVDPVSLL</sequence>
<dbReference type="Pfam" id="PF00271">
    <property type="entry name" value="Helicase_C"/>
    <property type="match status" value="1"/>
</dbReference>
<evidence type="ECO:0000256" key="5">
    <source>
        <dbReference type="ARBA" id="ARBA00022801"/>
    </source>
</evidence>
<dbReference type="InterPro" id="IPR041222">
    <property type="entry name" value="PriA_3primeBD"/>
</dbReference>
<dbReference type="InterPro" id="IPR041236">
    <property type="entry name" value="PriA_C"/>
</dbReference>
<dbReference type="InterPro" id="IPR001650">
    <property type="entry name" value="Helicase_C-like"/>
</dbReference>
<dbReference type="InterPro" id="IPR042115">
    <property type="entry name" value="PriA_3primeBD_sf"/>
</dbReference>
<dbReference type="Proteomes" id="UP000000447">
    <property type="component" value="Chromosome"/>
</dbReference>
<dbReference type="Gene3D" id="3.40.50.300">
    <property type="entry name" value="P-loop containing nucleotide triphosphate hydrolases"/>
    <property type="match status" value="2"/>
</dbReference>
<evidence type="ECO:0000313" key="14">
    <source>
        <dbReference type="EMBL" id="ACM05571.1"/>
    </source>
</evidence>
<dbReference type="GO" id="GO:0043138">
    <property type="term" value="F:3'-5' DNA helicase activity"/>
    <property type="evidence" value="ECO:0007669"/>
    <property type="project" value="UniProtKB-EC"/>
</dbReference>
<evidence type="ECO:0000256" key="11">
    <source>
        <dbReference type="ARBA" id="ARBA00048988"/>
    </source>
</evidence>
<feature type="binding site" evidence="12">
    <location>
        <position position="525"/>
    </location>
    <ligand>
        <name>Zn(2+)</name>
        <dbReference type="ChEBI" id="CHEBI:29105"/>
        <label>1</label>
    </ligand>
</feature>
<feature type="binding site" evidence="12">
    <location>
        <position position="555"/>
    </location>
    <ligand>
        <name>Zn(2+)</name>
        <dbReference type="ChEBI" id="CHEBI:29105"/>
        <label>2</label>
    </ligand>
</feature>
<keyword evidence="15" id="KW-1185">Reference proteome</keyword>
<evidence type="ECO:0000256" key="3">
    <source>
        <dbReference type="ARBA" id="ARBA00022723"/>
    </source>
</evidence>
<dbReference type="InterPro" id="IPR011545">
    <property type="entry name" value="DEAD/DEAH_box_helicase_dom"/>
</dbReference>
<evidence type="ECO:0000256" key="12">
    <source>
        <dbReference type="HAMAP-Rule" id="MF_00983"/>
    </source>
</evidence>
<keyword evidence="9 12" id="KW-0238">DNA-binding</keyword>
<keyword evidence="10 12" id="KW-0413">Isomerase</keyword>
<keyword evidence="2 12" id="KW-0235">DNA replication</keyword>
<evidence type="ECO:0000256" key="10">
    <source>
        <dbReference type="ARBA" id="ARBA00023235"/>
    </source>
</evidence>
<dbReference type="STRING" id="309801.trd_1613"/>
<gene>
    <name evidence="12" type="primary">priA</name>
    <name evidence="14" type="ordered locus">trd_1613</name>
</gene>
<dbReference type="SMART" id="SM00487">
    <property type="entry name" value="DEXDc"/>
    <property type="match status" value="1"/>
</dbReference>
<dbReference type="InterPro" id="IPR027417">
    <property type="entry name" value="P-loop_NTPase"/>
</dbReference>
<dbReference type="Pfam" id="PF18074">
    <property type="entry name" value="PriA_C"/>
    <property type="match status" value="1"/>
</dbReference>
<proteinExistence type="inferred from homology"/>
<feature type="binding site" evidence="12">
    <location>
        <position position="568"/>
    </location>
    <ligand>
        <name>Zn(2+)</name>
        <dbReference type="ChEBI" id="CHEBI:29105"/>
        <label>1</label>
    </ligand>
</feature>
<feature type="domain" description="Helicase ATP-binding" evidence="13">
    <location>
        <begin position="283"/>
        <end position="450"/>
    </location>
</feature>
<dbReference type="GO" id="GO:1990077">
    <property type="term" value="C:primosome complex"/>
    <property type="evidence" value="ECO:0007669"/>
    <property type="project" value="UniProtKB-UniRule"/>
</dbReference>
<feature type="binding site" evidence="12">
    <location>
        <position position="565"/>
    </location>
    <ligand>
        <name>Zn(2+)</name>
        <dbReference type="ChEBI" id="CHEBI:29105"/>
        <label>1</label>
    </ligand>
</feature>
<comment type="subunit">
    <text evidence="12">Component of the replication restart primosome.</text>
</comment>
<feature type="binding site" evidence="12">
    <location>
        <position position="537"/>
    </location>
    <ligand>
        <name>Zn(2+)</name>
        <dbReference type="ChEBI" id="CHEBI:29105"/>
        <label>2</label>
    </ligand>
</feature>
<accession>B9L0C0</accession>
<dbReference type="GO" id="GO:0003677">
    <property type="term" value="F:DNA binding"/>
    <property type="evidence" value="ECO:0007669"/>
    <property type="project" value="UniProtKB-UniRule"/>
</dbReference>
<comment type="function">
    <text evidence="12">Initiates the restart of stalled replication forks, which reloads the replicative helicase on sites other than the origin of replication. Recognizes and binds to abandoned replication forks and remodels them to uncover a helicase loading site. Promotes assembly of the primosome at these replication forks.</text>
</comment>
<keyword evidence="7 12" id="KW-0862">Zinc</keyword>
<dbReference type="InterPro" id="IPR014001">
    <property type="entry name" value="Helicase_ATP-bd"/>
</dbReference>
<dbReference type="Pfam" id="PF18319">
    <property type="entry name" value="Zn_ribbon_PriA"/>
    <property type="match status" value="1"/>
</dbReference>
<dbReference type="GO" id="GO:0005524">
    <property type="term" value="F:ATP binding"/>
    <property type="evidence" value="ECO:0007669"/>
    <property type="project" value="UniProtKB-UniRule"/>
</dbReference>
<evidence type="ECO:0000256" key="6">
    <source>
        <dbReference type="ARBA" id="ARBA00022806"/>
    </source>
</evidence>
<dbReference type="GO" id="GO:0016887">
    <property type="term" value="F:ATP hydrolysis activity"/>
    <property type="evidence" value="ECO:0007669"/>
    <property type="project" value="RHEA"/>
</dbReference>
<dbReference type="Gene3D" id="3.40.1440.60">
    <property type="entry name" value="PriA, 3(prime) DNA-binding domain"/>
    <property type="match status" value="1"/>
</dbReference>
<dbReference type="GO" id="GO:0006310">
    <property type="term" value="P:DNA recombination"/>
    <property type="evidence" value="ECO:0007669"/>
    <property type="project" value="InterPro"/>
</dbReference>
<evidence type="ECO:0000256" key="2">
    <source>
        <dbReference type="ARBA" id="ARBA00022705"/>
    </source>
</evidence>